<gene>
    <name evidence="6" type="ORF">METZ01_LOCUS321676</name>
</gene>
<evidence type="ECO:0000313" key="6">
    <source>
        <dbReference type="EMBL" id="SVC68822.1"/>
    </source>
</evidence>
<accession>A0A382PA53</accession>
<dbReference type="EMBL" id="UINC01105124">
    <property type="protein sequence ID" value="SVC68822.1"/>
    <property type="molecule type" value="Genomic_DNA"/>
</dbReference>
<evidence type="ECO:0000256" key="5">
    <source>
        <dbReference type="SAM" id="Phobius"/>
    </source>
</evidence>
<reference evidence="6" key="1">
    <citation type="submission" date="2018-05" db="EMBL/GenBank/DDBJ databases">
        <authorList>
            <person name="Lanie J.A."/>
            <person name="Ng W.-L."/>
            <person name="Kazmierczak K.M."/>
            <person name="Andrzejewski T.M."/>
            <person name="Davidsen T.M."/>
            <person name="Wayne K.J."/>
            <person name="Tettelin H."/>
            <person name="Glass J.I."/>
            <person name="Rusch D."/>
            <person name="Podicherti R."/>
            <person name="Tsui H.-C.T."/>
            <person name="Winkler M.E."/>
        </authorList>
    </citation>
    <scope>NUCLEOTIDE SEQUENCE</scope>
</reference>
<name>A0A382PA53_9ZZZZ</name>
<proteinExistence type="predicted"/>
<keyword evidence="2 5" id="KW-0812">Transmembrane</keyword>
<evidence type="ECO:0000256" key="2">
    <source>
        <dbReference type="ARBA" id="ARBA00022692"/>
    </source>
</evidence>
<evidence type="ECO:0000256" key="1">
    <source>
        <dbReference type="ARBA" id="ARBA00022475"/>
    </source>
</evidence>
<sequence>MEALFYLAILFAIIIFLSLFTYFVPIGLWVTAYFSGVKVSIFRDLVGMRLRKVPPGAIVRPKISAEKAGIEVPLAR</sequence>
<dbReference type="InterPro" id="IPR022853">
    <property type="entry name" value="FloA"/>
</dbReference>
<evidence type="ECO:0000256" key="3">
    <source>
        <dbReference type="ARBA" id="ARBA00022989"/>
    </source>
</evidence>
<organism evidence="6">
    <name type="scientific">marine metagenome</name>
    <dbReference type="NCBI Taxonomy" id="408172"/>
    <lineage>
        <taxon>unclassified sequences</taxon>
        <taxon>metagenomes</taxon>
        <taxon>ecological metagenomes</taxon>
    </lineage>
</organism>
<dbReference type="AlphaFoldDB" id="A0A382PA53"/>
<keyword evidence="4 5" id="KW-0472">Membrane</keyword>
<dbReference type="Pfam" id="PF12127">
    <property type="entry name" value="FloA"/>
    <property type="match status" value="1"/>
</dbReference>
<feature type="non-terminal residue" evidence="6">
    <location>
        <position position="76"/>
    </location>
</feature>
<protein>
    <submittedName>
        <fullName evidence="6">Uncharacterized protein</fullName>
    </submittedName>
</protein>
<feature type="transmembrane region" description="Helical" evidence="5">
    <location>
        <begin position="6"/>
        <end position="34"/>
    </location>
</feature>
<keyword evidence="3 5" id="KW-1133">Transmembrane helix</keyword>
<keyword evidence="1" id="KW-1003">Cell membrane</keyword>
<evidence type="ECO:0000256" key="4">
    <source>
        <dbReference type="ARBA" id="ARBA00023136"/>
    </source>
</evidence>